<sequence length="319" mass="33255">MDAAPLLRLTSLIFIISNSLDQASPRPSNRAAAPLPAPTLSRIMNLRTIAREQAARDTAMRAEAGASGSEIAVRGRERAEVRIVIAAADDEVSPVGVEDDGASATDEAQPAPSWMVSLATRVLSSSRLVASPAASFTGNSVEPLISSPNAATSDLNDEDAPFPDPDPDLAELTSSLSTSVTNLEADSMSAVEESIKSPPSTPAPSTAATAPPQLPAIFDKIDNTWSRAVGFTAECIAAAAGRVAPRWGLRVVPAPVPAPIEPTPLPGLVEPRDDGPESDGDATEVLGESSNGAAETAVEKTERKRVMTNGIRPRKWIAW</sequence>
<organism evidence="2 3">
    <name type="scientific">Blyttiomyces helicus</name>
    <dbReference type="NCBI Taxonomy" id="388810"/>
    <lineage>
        <taxon>Eukaryota</taxon>
        <taxon>Fungi</taxon>
        <taxon>Fungi incertae sedis</taxon>
        <taxon>Chytridiomycota</taxon>
        <taxon>Chytridiomycota incertae sedis</taxon>
        <taxon>Chytridiomycetes</taxon>
        <taxon>Chytridiomycetes incertae sedis</taxon>
        <taxon>Blyttiomyces</taxon>
    </lineage>
</organism>
<feature type="region of interest" description="Disordered" evidence="1">
    <location>
        <begin position="138"/>
        <end position="211"/>
    </location>
</feature>
<protein>
    <submittedName>
        <fullName evidence="2">Uncharacterized protein</fullName>
    </submittedName>
</protein>
<evidence type="ECO:0000313" key="3">
    <source>
        <dbReference type="Proteomes" id="UP000269721"/>
    </source>
</evidence>
<reference evidence="3" key="1">
    <citation type="journal article" date="2018" name="Nat. Microbiol.">
        <title>Leveraging single-cell genomics to expand the fungal tree of life.</title>
        <authorList>
            <person name="Ahrendt S.R."/>
            <person name="Quandt C.A."/>
            <person name="Ciobanu D."/>
            <person name="Clum A."/>
            <person name="Salamov A."/>
            <person name="Andreopoulos B."/>
            <person name="Cheng J.F."/>
            <person name="Woyke T."/>
            <person name="Pelin A."/>
            <person name="Henrissat B."/>
            <person name="Reynolds N.K."/>
            <person name="Benny G.L."/>
            <person name="Smith M.E."/>
            <person name="James T.Y."/>
            <person name="Grigoriev I.V."/>
        </authorList>
    </citation>
    <scope>NUCLEOTIDE SEQUENCE [LARGE SCALE GENOMIC DNA]</scope>
</reference>
<name>A0A4P9W2B1_9FUNG</name>
<feature type="compositionally biased region" description="Low complexity" evidence="1">
    <location>
        <begin position="170"/>
        <end position="179"/>
    </location>
</feature>
<dbReference type="AlphaFoldDB" id="A0A4P9W2B1"/>
<evidence type="ECO:0000256" key="1">
    <source>
        <dbReference type="SAM" id="MobiDB-lite"/>
    </source>
</evidence>
<accession>A0A4P9W2B1</accession>
<evidence type="ECO:0000313" key="2">
    <source>
        <dbReference type="EMBL" id="RKO84740.1"/>
    </source>
</evidence>
<feature type="compositionally biased region" description="Acidic residues" evidence="1">
    <location>
        <begin position="155"/>
        <end position="169"/>
    </location>
</feature>
<feature type="region of interest" description="Disordered" evidence="1">
    <location>
        <begin position="260"/>
        <end position="302"/>
    </location>
</feature>
<dbReference type="EMBL" id="KZ999780">
    <property type="protein sequence ID" value="RKO84740.1"/>
    <property type="molecule type" value="Genomic_DNA"/>
</dbReference>
<keyword evidence="3" id="KW-1185">Reference proteome</keyword>
<dbReference type="Proteomes" id="UP000269721">
    <property type="component" value="Unassembled WGS sequence"/>
</dbReference>
<gene>
    <name evidence="2" type="ORF">BDK51DRAFT_48685</name>
</gene>
<proteinExistence type="predicted"/>
<feature type="compositionally biased region" description="Polar residues" evidence="1">
    <location>
        <begin position="138"/>
        <end position="154"/>
    </location>
</feature>